<gene>
    <name evidence="6" type="ORF">KC19_11G011100</name>
</gene>
<evidence type="ECO:0000256" key="4">
    <source>
        <dbReference type="ARBA" id="ARBA00023136"/>
    </source>
</evidence>
<dbReference type="InterPro" id="IPR005178">
    <property type="entry name" value="Ostalpha/TMEM184C"/>
</dbReference>
<sequence length="300" mass="34292">MDFSSMDVRTMTLLGAGVSAMAAMHFTSQLIGQHLFYWRNPAQQRKIIIIVCMAPIYAITSFFGLAELDGGELLFTFLESIKECYEALVIASFLGLLYDYVGIATHKQVVPDEVKGRIIHHSFPMTVFVPKEEKCDVKSLKRLQDWTWQFVILRPVLSIIVMFLEWMGWYVGPIAWIVTIVLNVSVSLAMYSLVLFYHLFHAELAPHKPLAKILCIKGVVFFSFWQGVVLQLLATAGIIRSEHIWLEVSQIEEAYQNLFVCVEMVAFAVIQQYAFGVQEYSGDLDKLLADAQRRREKKDH</sequence>
<organism evidence="6 7">
    <name type="scientific">Ceratodon purpureus</name>
    <name type="common">Fire moss</name>
    <name type="synonym">Dicranum purpureum</name>
    <dbReference type="NCBI Taxonomy" id="3225"/>
    <lineage>
        <taxon>Eukaryota</taxon>
        <taxon>Viridiplantae</taxon>
        <taxon>Streptophyta</taxon>
        <taxon>Embryophyta</taxon>
        <taxon>Bryophyta</taxon>
        <taxon>Bryophytina</taxon>
        <taxon>Bryopsida</taxon>
        <taxon>Dicranidae</taxon>
        <taxon>Pseudoditrichales</taxon>
        <taxon>Ditrichaceae</taxon>
        <taxon>Ceratodon</taxon>
    </lineage>
</organism>
<comment type="subcellular location">
    <subcellularLocation>
        <location evidence="1">Membrane</location>
        <topology evidence="1">Multi-pass membrane protein</topology>
    </subcellularLocation>
</comment>
<evidence type="ECO:0000313" key="6">
    <source>
        <dbReference type="EMBL" id="KAG0555896.1"/>
    </source>
</evidence>
<evidence type="ECO:0000313" key="7">
    <source>
        <dbReference type="Proteomes" id="UP000822688"/>
    </source>
</evidence>
<feature type="transmembrane region" description="Helical" evidence="5">
    <location>
        <begin position="218"/>
        <end position="239"/>
    </location>
</feature>
<keyword evidence="7" id="KW-1185">Reference proteome</keyword>
<proteinExistence type="predicted"/>
<dbReference type="PANTHER" id="PTHR23423">
    <property type="entry name" value="ORGANIC SOLUTE TRANSPORTER-RELATED"/>
    <property type="match status" value="1"/>
</dbReference>
<dbReference type="EMBL" id="CM026432">
    <property type="protein sequence ID" value="KAG0555896.1"/>
    <property type="molecule type" value="Genomic_DNA"/>
</dbReference>
<evidence type="ECO:0000256" key="1">
    <source>
        <dbReference type="ARBA" id="ARBA00004141"/>
    </source>
</evidence>
<dbReference type="Proteomes" id="UP000822688">
    <property type="component" value="Chromosome 11"/>
</dbReference>
<feature type="transmembrane region" description="Helical" evidence="5">
    <location>
        <begin position="12"/>
        <end position="35"/>
    </location>
</feature>
<reference evidence="6 7" key="1">
    <citation type="submission" date="2020-06" db="EMBL/GenBank/DDBJ databases">
        <title>WGS assembly of Ceratodon purpureus strain R40.</title>
        <authorList>
            <person name="Carey S.B."/>
            <person name="Jenkins J."/>
            <person name="Shu S."/>
            <person name="Lovell J.T."/>
            <person name="Sreedasyam A."/>
            <person name="Maumus F."/>
            <person name="Tiley G.P."/>
            <person name="Fernandez-Pozo N."/>
            <person name="Barry K."/>
            <person name="Chen C."/>
            <person name="Wang M."/>
            <person name="Lipzen A."/>
            <person name="Daum C."/>
            <person name="Saski C.A."/>
            <person name="Payton A.C."/>
            <person name="Mcbreen J.C."/>
            <person name="Conrad R.E."/>
            <person name="Kollar L.M."/>
            <person name="Olsson S."/>
            <person name="Huttunen S."/>
            <person name="Landis J.B."/>
            <person name="Wickett N.J."/>
            <person name="Johnson M.G."/>
            <person name="Rensing S.A."/>
            <person name="Grimwood J."/>
            <person name="Schmutz J."/>
            <person name="Mcdaniel S.F."/>
        </authorList>
    </citation>
    <scope>NUCLEOTIDE SEQUENCE [LARGE SCALE GENOMIC DNA]</scope>
    <source>
        <strain evidence="6 7">R40</strain>
    </source>
</reference>
<evidence type="ECO:0000256" key="2">
    <source>
        <dbReference type="ARBA" id="ARBA00022692"/>
    </source>
</evidence>
<name>A0A8T0G999_CERPU</name>
<protein>
    <submittedName>
        <fullName evidence="6">Uncharacterized protein</fullName>
    </submittedName>
</protein>
<keyword evidence="3 5" id="KW-1133">Transmembrane helix</keyword>
<keyword evidence="4 5" id="KW-0472">Membrane</keyword>
<dbReference type="GO" id="GO:0016020">
    <property type="term" value="C:membrane"/>
    <property type="evidence" value="ECO:0007669"/>
    <property type="project" value="UniProtKB-SubCell"/>
</dbReference>
<feature type="transmembrane region" description="Helical" evidence="5">
    <location>
        <begin position="47"/>
        <end position="65"/>
    </location>
</feature>
<accession>A0A8T0G999</accession>
<feature type="transmembrane region" description="Helical" evidence="5">
    <location>
        <begin position="148"/>
        <end position="168"/>
    </location>
</feature>
<comment type="caution">
    <text evidence="6">The sequence shown here is derived from an EMBL/GenBank/DDBJ whole genome shotgun (WGS) entry which is preliminary data.</text>
</comment>
<dbReference type="OrthoDB" id="5348404at2759"/>
<dbReference type="Pfam" id="PF03619">
    <property type="entry name" value="Solute_trans_a"/>
    <property type="match status" value="1"/>
</dbReference>
<dbReference type="AlphaFoldDB" id="A0A8T0G999"/>
<keyword evidence="2 5" id="KW-0812">Transmembrane</keyword>
<dbReference type="SMART" id="SM01417">
    <property type="entry name" value="Solute_trans_a"/>
    <property type="match status" value="1"/>
</dbReference>
<evidence type="ECO:0000256" key="5">
    <source>
        <dbReference type="SAM" id="Phobius"/>
    </source>
</evidence>
<feature type="transmembrane region" description="Helical" evidence="5">
    <location>
        <begin position="174"/>
        <end position="197"/>
    </location>
</feature>
<evidence type="ECO:0000256" key="3">
    <source>
        <dbReference type="ARBA" id="ARBA00022989"/>
    </source>
</evidence>